<dbReference type="EnsemblMetazoa" id="ASIC009441-RA">
    <property type="protein sequence ID" value="ASIC009441-PA"/>
    <property type="gene ID" value="ASIC009441"/>
</dbReference>
<organism evidence="2">
    <name type="scientific">Anopheles sinensis</name>
    <name type="common">Mosquito</name>
    <dbReference type="NCBI Taxonomy" id="74873"/>
    <lineage>
        <taxon>Eukaryota</taxon>
        <taxon>Metazoa</taxon>
        <taxon>Ecdysozoa</taxon>
        <taxon>Arthropoda</taxon>
        <taxon>Hexapoda</taxon>
        <taxon>Insecta</taxon>
        <taxon>Pterygota</taxon>
        <taxon>Neoptera</taxon>
        <taxon>Endopterygota</taxon>
        <taxon>Diptera</taxon>
        <taxon>Nematocera</taxon>
        <taxon>Culicoidea</taxon>
        <taxon>Culicidae</taxon>
        <taxon>Anophelinae</taxon>
        <taxon>Anopheles</taxon>
    </lineage>
</organism>
<reference evidence="3" key="2">
    <citation type="submission" date="2020-05" db="UniProtKB">
        <authorList>
            <consortium name="EnsemblMetazoa"/>
        </authorList>
    </citation>
    <scope>IDENTIFICATION</scope>
</reference>
<evidence type="ECO:0000313" key="4">
    <source>
        <dbReference type="Proteomes" id="UP000030765"/>
    </source>
</evidence>
<evidence type="ECO:0000313" key="3">
    <source>
        <dbReference type="EnsemblMetazoa" id="ASIC009441-PA"/>
    </source>
</evidence>
<sequence>MVDLKGSPMITPFGLGRKPAARSDTSFTLPSARRPLPLLLSFAGVTFSVRSLPTAPTFRASVHHNASVRADCSLRLAPFLVGVRACVSFSTELKESALSL</sequence>
<gene>
    <name evidence="2" type="ORF">ZHAS_00009441</name>
</gene>
<keyword evidence="2" id="KW-0808">Transferase</keyword>
<name>A0A084VUZ1_ANOSI</name>
<dbReference type="GO" id="GO:0016740">
    <property type="term" value="F:transferase activity"/>
    <property type="evidence" value="ECO:0007669"/>
    <property type="project" value="UniProtKB-KW"/>
</dbReference>
<dbReference type="EMBL" id="ATLV01017130">
    <property type="status" value="NOT_ANNOTATED_CDS"/>
    <property type="molecule type" value="Genomic_DNA"/>
</dbReference>
<feature type="region of interest" description="Disordered" evidence="1">
    <location>
        <begin position="1"/>
        <end position="28"/>
    </location>
</feature>
<keyword evidence="4" id="KW-1185">Reference proteome</keyword>
<dbReference type="VEuPathDB" id="VectorBase:ASIC009441"/>
<proteinExistence type="predicted"/>
<accession>A0A084VUZ1</accession>
<evidence type="ECO:0000313" key="2">
    <source>
        <dbReference type="EMBL" id="KFB41785.1"/>
    </source>
</evidence>
<dbReference type="AlphaFoldDB" id="A0A084VUZ1"/>
<dbReference type="EMBL" id="KE525156">
    <property type="protein sequence ID" value="KFB41785.1"/>
    <property type="molecule type" value="Genomic_DNA"/>
</dbReference>
<evidence type="ECO:0000256" key="1">
    <source>
        <dbReference type="SAM" id="MobiDB-lite"/>
    </source>
</evidence>
<protein>
    <submittedName>
        <fullName evidence="2 3">Subunit of CoA-transferase of family III</fullName>
    </submittedName>
</protein>
<reference evidence="2 4" key="1">
    <citation type="journal article" date="2014" name="BMC Genomics">
        <title>Genome sequence of Anopheles sinensis provides insight into genetics basis of mosquito competence for malaria parasites.</title>
        <authorList>
            <person name="Zhou D."/>
            <person name="Zhang D."/>
            <person name="Ding G."/>
            <person name="Shi L."/>
            <person name="Hou Q."/>
            <person name="Ye Y."/>
            <person name="Xu Y."/>
            <person name="Zhou H."/>
            <person name="Xiong C."/>
            <person name="Li S."/>
            <person name="Yu J."/>
            <person name="Hong S."/>
            <person name="Yu X."/>
            <person name="Zou P."/>
            <person name="Chen C."/>
            <person name="Chang X."/>
            <person name="Wang W."/>
            <person name="Lv Y."/>
            <person name="Sun Y."/>
            <person name="Ma L."/>
            <person name="Shen B."/>
            <person name="Zhu C."/>
        </authorList>
    </citation>
    <scope>NUCLEOTIDE SEQUENCE [LARGE SCALE GENOMIC DNA]</scope>
</reference>
<dbReference type="Proteomes" id="UP000030765">
    <property type="component" value="Unassembled WGS sequence"/>
</dbReference>